<accession>A0ABS4KD32</accession>
<keyword evidence="1" id="KW-0812">Transmembrane</keyword>
<comment type="caution">
    <text evidence="2">The sequence shown here is derived from an EMBL/GenBank/DDBJ whole genome shotgun (WGS) entry which is preliminary data.</text>
</comment>
<evidence type="ECO:0000313" key="3">
    <source>
        <dbReference type="Proteomes" id="UP001519306"/>
    </source>
</evidence>
<gene>
    <name evidence="2" type="ORF">J2Z71_001232</name>
</gene>
<reference evidence="2 3" key="1">
    <citation type="submission" date="2021-03" db="EMBL/GenBank/DDBJ databases">
        <title>Genomic Encyclopedia of Type Strains, Phase IV (KMG-IV): sequencing the most valuable type-strain genomes for metagenomic binning, comparative biology and taxonomic classification.</title>
        <authorList>
            <person name="Goeker M."/>
        </authorList>
    </citation>
    <scope>NUCLEOTIDE SEQUENCE [LARGE SCALE GENOMIC DNA]</scope>
    <source>
        <strain evidence="2 3">DSM 27563</strain>
    </source>
</reference>
<dbReference type="EMBL" id="JAGGLJ010000011">
    <property type="protein sequence ID" value="MBP2025688.1"/>
    <property type="molecule type" value="Genomic_DNA"/>
</dbReference>
<proteinExistence type="predicted"/>
<evidence type="ECO:0000256" key="1">
    <source>
        <dbReference type="SAM" id="Phobius"/>
    </source>
</evidence>
<organism evidence="2 3">
    <name type="scientific">Peptoniphilus stercorisuis</name>
    <dbReference type="NCBI Taxonomy" id="1436965"/>
    <lineage>
        <taxon>Bacteria</taxon>
        <taxon>Bacillati</taxon>
        <taxon>Bacillota</taxon>
        <taxon>Tissierellia</taxon>
        <taxon>Tissierellales</taxon>
        <taxon>Peptoniphilaceae</taxon>
        <taxon>Peptoniphilus</taxon>
    </lineage>
</organism>
<keyword evidence="3" id="KW-1185">Reference proteome</keyword>
<keyword evidence="1" id="KW-0472">Membrane</keyword>
<protein>
    <submittedName>
        <fullName evidence="2">Uncharacterized protein</fullName>
    </submittedName>
</protein>
<feature type="transmembrane region" description="Helical" evidence="1">
    <location>
        <begin position="6"/>
        <end position="26"/>
    </location>
</feature>
<dbReference type="RefSeq" id="WP_210061021.1">
    <property type="nucleotide sequence ID" value="NZ_JAGGLJ010000011.1"/>
</dbReference>
<dbReference type="Proteomes" id="UP001519306">
    <property type="component" value="Unassembled WGS sequence"/>
</dbReference>
<evidence type="ECO:0000313" key="2">
    <source>
        <dbReference type="EMBL" id="MBP2025688.1"/>
    </source>
</evidence>
<keyword evidence="1" id="KW-1133">Transmembrane helix</keyword>
<name>A0ABS4KD32_9FIRM</name>
<sequence>MKNRKSKKFICISFIISFVGTINLFLNRKENKNIKKFEINENNSDIKLKKEEA</sequence>